<evidence type="ECO:0000313" key="2">
    <source>
        <dbReference type="Proteomes" id="UP000198915"/>
    </source>
</evidence>
<keyword evidence="2" id="KW-1185">Reference proteome</keyword>
<gene>
    <name evidence="1" type="ORF">SAMN05518846_101317</name>
</gene>
<evidence type="ECO:0000313" key="1">
    <source>
        <dbReference type="EMBL" id="SFI84138.1"/>
    </source>
</evidence>
<dbReference type="EMBL" id="FORT01000001">
    <property type="protein sequence ID" value="SFI84138.1"/>
    <property type="molecule type" value="Genomic_DNA"/>
</dbReference>
<dbReference type="RefSeq" id="WP_092266201.1">
    <property type="nucleotide sequence ID" value="NZ_FORT01000001.1"/>
</dbReference>
<reference evidence="2" key="1">
    <citation type="submission" date="2016-10" db="EMBL/GenBank/DDBJ databases">
        <authorList>
            <person name="Varghese N."/>
            <person name="Submissions S."/>
        </authorList>
    </citation>
    <scope>NUCLEOTIDE SEQUENCE [LARGE SCALE GENOMIC DNA]</scope>
    <source>
        <strain evidence="2">OK042</strain>
    </source>
</reference>
<protein>
    <submittedName>
        <fullName evidence="1">Uncharacterized protein</fullName>
    </submittedName>
</protein>
<dbReference type="Proteomes" id="UP000198915">
    <property type="component" value="Unassembled WGS sequence"/>
</dbReference>
<organism evidence="1 2">
    <name type="scientific">Brevibacillus centrosporus</name>
    <dbReference type="NCBI Taxonomy" id="54910"/>
    <lineage>
        <taxon>Bacteria</taxon>
        <taxon>Bacillati</taxon>
        <taxon>Bacillota</taxon>
        <taxon>Bacilli</taxon>
        <taxon>Bacillales</taxon>
        <taxon>Paenibacillaceae</taxon>
        <taxon>Brevibacillus</taxon>
    </lineage>
</organism>
<proteinExistence type="predicted"/>
<name>A0A1I3LH80_9BACL</name>
<dbReference type="AlphaFoldDB" id="A0A1I3LH80"/>
<sequence length="72" mass="7717">MGRMVGCSCFELLEDIGTAAGTAVAVYTASGQTFNLALREKVTATDRILRAIRTGGRYINFCCGQIIAIEAR</sequence>
<accession>A0A1I3LH80</accession>